<feature type="compositionally biased region" description="Basic and acidic residues" evidence="1">
    <location>
        <begin position="295"/>
        <end position="304"/>
    </location>
</feature>
<evidence type="ECO:0000313" key="3">
    <source>
        <dbReference type="EMBL" id="KAF2224922.1"/>
    </source>
</evidence>
<feature type="compositionally biased region" description="Polar residues" evidence="1">
    <location>
        <begin position="305"/>
        <end position="314"/>
    </location>
</feature>
<feature type="region of interest" description="Disordered" evidence="1">
    <location>
        <begin position="101"/>
        <end position="133"/>
    </location>
</feature>
<keyword evidence="4" id="KW-1185">Reference proteome</keyword>
<dbReference type="PANTHER" id="PTHR39394">
    <property type="entry name" value="YALI0E31793P"/>
    <property type="match status" value="1"/>
</dbReference>
<dbReference type="PANTHER" id="PTHR39394:SF1">
    <property type="entry name" value="DNAJ HOMOLOGUE SUBFAMILY C MEMBER 28 CONSERVED DOMAIN-CONTAINING PROTEIN"/>
    <property type="match status" value="1"/>
</dbReference>
<dbReference type="InterPro" id="IPR018961">
    <property type="entry name" value="DnaJ_homolog_subfam-C_membr-28"/>
</dbReference>
<organism evidence="3 4">
    <name type="scientific">Elsinoe ampelina</name>
    <dbReference type="NCBI Taxonomy" id="302913"/>
    <lineage>
        <taxon>Eukaryota</taxon>
        <taxon>Fungi</taxon>
        <taxon>Dikarya</taxon>
        <taxon>Ascomycota</taxon>
        <taxon>Pezizomycotina</taxon>
        <taxon>Dothideomycetes</taxon>
        <taxon>Dothideomycetidae</taxon>
        <taxon>Myriangiales</taxon>
        <taxon>Elsinoaceae</taxon>
        <taxon>Elsinoe</taxon>
    </lineage>
</organism>
<gene>
    <name evidence="3" type="ORF">BDZ85DRAFT_167350</name>
</gene>
<feature type="domain" description="DnaJ homologue subfamily C member 28 conserved" evidence="2">
    <location>
        <begin position="186"/>
        <end position="255"/>
    </location>
</feature>
<evidence type="ECO:0000256" key="1">
    <source>
        <dbReference type="SAM" id="MobiDB-lite"/>
    </source>
</evidence>
<name>A0A6A6GGS6_9PEZI</name>
<proteinExistence type="predicted"/>
<feature type="non-terminal residue" evidence="3">
    <location>
        <position position="486"/>
    </location>
</feature>
<feature type="non-terminal residue" evidence="3">
    <location>
        <position position="1"/>
    </location>
</feature>
<dbReference type="EMBL" id="ML992504">
    <property type="protein sequence ID" value="KAF2224922.1"/>
    <property type="molecule type" value="Genomic_DNA"/>
</dbReference>
<dbReference type="Pfam" id="PF09350">
    <property type="entry name" value="DJC28_CD"/>
    <property type="match status" value="1"/>
</dbReference>
<feature type="region of interest" description="Disordered" evidence="1">
    <location>
        <begin position="1"/>
        <end position="37"/>
    </location>
</feature>
<evidence type="ECO:0000313" key="4">
    <source>
        <dbReference type="Proteomes" id="UP000799538"/>
    </source>
</evidence>
<evidence type="ECO:0000259" key="2">
    <source>
        <dbReference type="Pfam" id="PF09350"/>
    </source>
</evidence>
<feature type="region of interest" description="Disordered" evidence="1">
    <location>
        <begin position="295"/>
        <end position="314"/>
    </location>
</feature>
<feature type="region of interest" description="Disordered" evidence="1">
    <location>
        <begin position="323"/>
        <end position="375"/>
    </location>
</feature>
<reference evidence="4" key="1">
    <citation type="journal article" date="2020" name="Stud. Mycol.">
        <title>101 Dothideomycetes genomes: A test case for predicting lifestyles and emergence of pathogens.</title>
        <authorList>
            <person name="Haridas S."/>
            <person name="Albert R."/>
            <person name="Binder M."/>
            <person name="Bloem J."/>
            <person name="LaButti K."/>
            <person name="Salamov A."/>
            <person name="Andreopoulos B."/>
            <person name="Baker S."/>
            <person name="Barry K."/>
            <person name="Bills G."/>
            <person name="Bluhm B."/>
            <person name="Cannon C."/>
            <person name="Castanera R."/>
            <person name="Culley D."/>
            <person name="Daum C."/>
            <person name="Ezra D."/>
            <person name="Gonzalez J."/>
            <person name="Henrissat B."/>
            <person name="Kuo A."/>
            <person name="Liang C."/>
            <person name="Lipzen A."/>
            <person name="Lutzoni F."/>
            <person name="Magnuson J."/>
            <person name="Mondo S."/>
            <person name="Nolan M."/>
            <person name="Ohm R."/>
            <person name="Pangilinan J."/>
            <person name="Park H.-J."/>
            <person name="Ramirez L."/>
            <person name="Alfaro M."/>
            <person name="Sun H."/>
            <person name="Tritt A."/>
            <person name="Yoshinaga Y."/>
            <person name="Zwiers L.-H."/>
            <person name="Turgeon B."/>
            <person name="Goodwin S."/>
            <person name="Spatafora J."/>
            <person name="Crous P."/>
            <person name="Grigoriev I."/>
        </authorList>
    </citation>
    <scope>NUCLEOTIDE SEQUENCE [LARGE SCALE GENOMIC DNA]</scope>
    <source>
        <strain evidence="4">CECT 20119</strain>
    </source>
</reference>
<dbReference type="Proteomes" id="UP000799538">
    <property type="component" value="Unassembled WGS sequence"/>
</dbReference>
<sequence length="486" mass="53658">SEKEQGAMSRRLAELTSESLETGGRSARKAVDEAGFSEDLKKQLEERIANAGFRSENASAFAQAELRPSAGAGTRDIAGAAPWAGTESVEDAALRMLNDAHKPLKRPARPPGIRMPTKVDTGRSRTKGAGSGTRIANARDKTSIYSSLKDSSMTEEEREQMRKELKERFTPGARAVPATIQGLASLANERIEDAIARGQFKNLPRGKKIERDYNASSPFLDTTEYFMNKIIQRQEIVPPWIEKQQELVSTANRFRARLRSDWKRHVARTISSKGGGLQYQISLAEEYARAEAIENPPKSKEEHINTVSPDGQSPITITTQAVDATNTPSSLPTTTTISPPSTADLFPPTTSPSPSSSSSSAPSPTPSPRPLLPPFRDPSYLATELSYHRLAIDSLNALTRSYNLMAPNLAKKPYFALERELRACYADVAPLVAGEIRARAARPTRRVEEIGHREGGVMERFAGKGAKVYDERRPRYGFREFWRDLF</sequence>
<protein>
    <recommendedName>
        <fullName evidence="2">DnaJ homologue subfamily C member 28 conserved domain-containing protein</fullName>
    </recommendedName>
</protein>
<feature type="compositionally biased region" description="Pro residues" evidence="1">
    <location>
        <begin position="363"/>
        <end position="375"/>
    </location>
</feature>
<dbReference type="AlphaFoldDB" id="A0A6A6GGS6"/>
<accession>A0A6A6GGS6</accession>
<dbReference type="OrthoDB" id="1922282at2759"/>
<feature type="compositionally biased region" description="Low complexity" evidence="1">
    <location>
        <begin position="325"/>
        <end position="362"/>
    </location>
</feature>